<dbReference type="Proteomes" id="UP000320791">
    <property type="component" value="Unassembled WGS sequence"/>
</dbReference>
<dbReference type="AlphaFoldDB" id="A0A5C5TV15"/>
<reference evidence="2 3" key="1">
    <citation type="submission" date="2019-08" db="EMBL/GenBank/DDBJ databases">
        <authorList>
            <person name="Lei W."/>
        </authorList>
    </citation>
    <scope>NUCLEOTIDE SEQUENCE [LARGE SCALE GENOMIC DNA]</scope>
    <source>
        <strain evidence="2 3">CCUG 58627</strain>
    </source>
</reference>
<dbReference type="EMBL" id="VOHM01000037">
    <property type="protein sequence ID" value="TWT18073.1"/>
    <property type="molecule type" value="Genomic_DNA"/>
</dbReference>
<feature type="signal peptide" evidence="1">
    <location>
        <begin position="1"/>
        <end position="22"/>
    </location>
</feature>
<sequence>MGAFSRVLRPAVFLIACVSVLAQVGCSFSDFERDEASQVLQAEFEEEFEALGWANKPTYRRFYSPFSYHITVDIDLGNVSQGRLRQVRDTLFSQRERAEKQKVPMQFTIAAEINSSVVNLDEQTSTSMLDAMLPLAGVGVREMGMSSSNNWVTICSDTGPLCGPDARQRLIQQATMISAALTEDPEGIGQQSFRMYLEQGSDTRPLDINVVVPEQAQLDGEGMRGMLFLHDSLVAASAPATVSTLHYVVGQGVSYMHIAAPGDEWTPELEASIGALAGLVRAHGVADYGTYPESRGMAVRFVDVADLLHAQMLGCSDPTDIPQEQRLRELVEEC</sequence>
<evidence type="ECO:0000313" key="3">
    <source>
        <dbReference type="Proteomes" id="UP000320791"/>
    </source>
</evidence>
<evidence type="ECO:0008006" key="4">
    <source>
        <dbReference type="Google" id="ProtNLM"/>
    </source>
</evidence>
<keyword evidence="3" id="KW-1185">Reference proteome</keyword>
<dbReference type="RefSeq" id="WP_146325590.1">
    <property type="nucleotide sequence ID" value="NZ_BAABLR010000060.1"/>
</dbReference>
<name>A0A5C5TV15_9CORY</name>
<organism evidence="2 3">
    <name type="scientific">Corynebacterium canis</name>
    <dbReference type="NCBI Taxonomy" id="679663"/>
    <lineage>
        <taxon>Bacteria</taxon>
        <taxon>Bacillati</taxon>
        <taxon>Actinomycetota</taxon>
        <taxon>Actinomycetes</taxon>
        <taxon>Mycobacteriales</taxon>
        <taxon>Corynebacteriaceae</taxon>
        <taxon>Corynebacterium</taxon>
    </lineage>
</organism>
<protein>
    <recommendedName>
        <fullName evidence="4">DUF2927 domain-containing protein</fullName>
    </recommendedName>
</protein>
<proteinExistence type="predicted"/>
<evidence type="ECO:0000313" key="2">
    <source>
        <dbReference type="EMBL" id="TWT18073.1"/>
    </source>
</evidence>
<keyword evidence="1" id="KW-0732">Signal</keyword>
<gene>
    <name evidence="2" type="ORF">FRX94_12030</name>
</gene>
<feature type="chain" id="PRO_5038641272" description="DUF2927 domain-containing protein" evidence="1">
    <location>
        <begin position="23"/>
        <end position="334"/>
    </location>
</feature>
<accession>A0A5C5TV15</accession>
<comment type="caution">
    <text evidence="2">The sequence shown here is derived from an EMBL/GenBank/DDBJ whole genome shotgun (WGS) entry which is preliminary data.</text>
</comment>
<evidence type="ECO:0000256" key="1">
    <source>
        <dbReference type="SAM" id="SignalP"/>
    </source>
</evidence>